<protein>
    <recommendedName>
        <fullName evidence="3">Carboxypeptidase-like regulatory domain-containing protein</fullName>
    </recommendedName>
</protein>
<dbReference type="Proteomes" id="UP000038055">
    <property type="component" value="Unassembled WGS sequence"/>
</dbReference>
<dbReference type="RefSeq" id="WP_041992723.1">
    <property type="nucleotide sequence ID" value="NZ_CDOD01000027.1"/>
</dbReference>
<evidence type="ECO:0008006" key="3">
    <source>
        <dbReference type="Google" id="ProtNLM"/>
    </source>
</evidence>
<dbReference type="InterPro" id="IPR008969">
    <property type="entry name" value="CarboxyPept-like_regulatory"/>
</dbReference>
<organism evidence="1 2">
    <name type="scientific">Capnocytophaga cynodegmi</name>
    <dbReference type="NCBI Taxonomy" id="28189"/>
    <lineage>
        <taxon>Bacteria</taxon>
        <taxon>Pseudomonadati</taxon>
        <taxon>Bacteroidota</taxon>
        <taxon>Flavobacteriia</taxon>
        <taxon>Flavobacteriales</taxon>
        <taxon>Flavobacteriaceae</taxon>
        <taxon>Capnocytophaga</taxon>
    </lineage>
</organism>
<accession>A0A0B7HAW3</accession>
<reference evidence="2" key="1">
    <citation type="submission" date="2015-01" db="EMBL/GenBank/DDBJ databases">
        <authorList>
            <person name="MANFREDI Pablo"/>
        </authorList>
    </citation>
    <scope>NUCLEOTIDE SEQUENCE [LARGE SCALE GENOMIC DNA]</scope>
    <source>
        <strain evidence="2">Ccyn2B</strain>
    </source>
</reference>
<dbReference type="SUPFAM" id="SSF49464">
    <property type="entry name" value="Carboxypeptidase regulatory domain-like"/>
    <property type="match status" value="1"/>
</dbReference>
<evidence type="ECO:0000313" key="1">
    <source>
        <dbReference type="EMBL" id="CEN36781.1"/>
    </source>
</evidence>
<keyword evidence="2" id="KW-1185">Reference proteome</keyword>
<sequence length="413" mass="48693">MKQLILFIVFCLLHIKSFSQEITFSAQVIDSVTKDPIYGAHVFVNDNIASSTDDKGFFRVQLHPENMGKICISHLAYKTICYDNFSNVPSQIIMTTQTEMLAEVVVSNRQEKDKENFIKKLKEVYMKTSENYFEAQYSLKMLSVEDENPQLYIEAEGKMIVPGALNPNVLDPFFETYCNSRVIESDVHWEKYKDARYRYNPRYFDSYRFFAANHPFLKKIYYTFQVEESEYIHGKEYWVVSFQSNRKIRNNTRYFTNIKGKMWIDPANYCISKECYSLNFEDISSVSGWIFYSKVEEHNVINKVVVLQNFKRYMVKSVLDFYISLPRAKYGYINSENFTSCCNKDLTYYENYWGNKPISENNPFYQELVILKGSRTFNKAFEDSKNSKAFLLMNSANKSTQETVKVLEKKTKK</sequence>
<dbReference type="EMBL" id="CDOD01000027">
    <property type="protein sequence ID" value="CEN36781.1"/>
    <property type="molecule type" value="Genomic_DNA"/>
</dbReference>
<name>A0A0B7HAW3_9FLAO</name>
<evidence type="ECO:0000313" key="2">
    <source>
        <dbReference type="Proteomes" id="UP000038055"/>
    </source>
</evidence>
<gene>
    <name evidence="1" type="ORF">CCYN2B_330025</name>
</gene>
<dbReference type="AlphaFoldDB" id="A0A0B7HAW3"/>
<proteinExistence type="predicted"/>